<dbReference type="EMBL" id="ACLL01000005">
    <property type="protein sequence ID" value="EEW54721.1"/>
    <property type="molecule type" value="Genomic_DNA"/>
</dbReference>
<evidence type="ECO:0000313" key="2">
    <source>
        <dbReference type="Proteomes" id="UP000003675"/>
    </source>
</evidence>
<proteinExistence type="predicted"/>
<dbReference type="HOGENOM" id="CLU_3311544_0_0_9"/>
<accession>C8P454</accession>
<evidence type="ECO:0000313" key="1">
    <source>
        <dbReference type="EMBL" id="EEW54721.1"/>
    </source>
</evidence>
<dbReference type="Proteomes" id="UP000003675">
    <property type="component" value="Unassembled WGS sequence"/>
</dbReference>
<reference evidence="1 2" key="1">
    <citation type="submission" date="2009-09" db="EMBL/GenBank/DDBJ databases">
        <authorList>
            <person name="Qin X."/>
            <person name="Bachman B."/>
            <person name="Battles P."/>
            <person name="Bell A."/>
            <person name="Bess C."/>
            <person name="Bickham C."/>
            <person name="Chaboub L."/>
            <person name="Chen D."/>
            <person name="Coyle M."/>
            <person name="Deiros D.R."/>
            <person name="Dinh H."/>
            <person name="Forbes L."/>
            <person name="Fowler G."/>
            <person name="Francisco L."/>
            <person name="Fu Q."/>
            <person name="Gubbala S."/>
            <person name="Hale W."/>
            <person name="Han Y."/>
            <person name="Hemphill L."/>
            <person name="Highlander S.K."/>
            <person name="Hirani K."/>
            <person name="Hogues M."/>
            <person name="Jackson L."/>
            <person name="Jakkamsetti A."/>
            <person name="Javaid M."/>
            <person name="Jiang H."/>
            <person name="Korchina V."/>
            <person name="Kovar C."/>
            <person name="Lara F."/>
            <person name="Lee S."/>
            <person name="Mata R."/>
            <person name="Mathew T."/>
            <person name="Moen C."/>
            <person name="Morales K."/>
            <person name="Munidasa M."/>
            <person name="Nazareth L."/>
            <person name="Ngo R."/>
            <person name="Nguyen L."/>
            <person name="Okwuonu G."/>
            <person name="Ongeri F."/>
            <person name="Patil S."/>
            <person name="Petrosino J."/>
            <person name="Pham C."/>
            <person name="Pham P."/>
            <person name="Pu L.-L."/>
            <person name="Puazo M."/>
            <person name="Raj R."/>
            <person name="Reid J."/>
            <person name="Rouhana J."/>
            <person name="Saada N."/>
            <person name="Shang Y."/>
            <person name="Simmons D."/>
            <person name="Thornton R."/>
            <person name="Warren J."/>
            <person name="Weissenberger G."/>
            <person name="Zhang J."/>
            <person name="Zhang L."/>
            <person name="Zhou C."/>
            <person name="Zhu D."/>
            <person name="Muzny D."/>
            <person name="Worley K."/>
            <person name="Gibbs R."/>
        </authorList>
    </citation>
    <scope>NUCLEOTIDE SEQUENCE [LARGE SCALE GENOMIC DNA]</scope>
    <source>
        <strain evidence="1 2">DSM 16041</strain>
    </source>
</reference>
<dbReference type="AlphaFoldDB" id="C8P454"/>
<gene>
    <name evidence="1" type="ORF">HMPREF0494_0098</name>
</gene>
<comment type="caution">
    <text evidence="1">The sequence shown here is derived from an EMBL/GenBank/DDBJ whole genome shotgun (WGS) entry which is preliminary data.</text>
</comment>
<protein>
    <submittedName>
        <fullName evidence="1">Uncharacterized protein</fullName>
    </submittedName>
</protein>
<name>C8P454_9LACO</name>
<sequence>MKLQERSSLVIWLITYVTKYIATQEKSKHNFACLLIFFK</sequence>
<organism evidence="1 2">
    <name type="scientific">Limosilactobacillus antri DSM 16041</name>
    <dbReference type="NCBI Taxonomy" id="525309"/>
    <lineage>
        <taxon>Bacteria</taxon>
        <taxon>Bacillati</taxon>
        <taxon>Bacillota</taxon>
        <taxon>Bacilli</taxon>
        <taxon>Lactobacillales</taxon>
        <taxon>Lactobacillaceae</taxon>
        <taxon>Limosilactobacillus</taxon>
    </lineage>
</organism>